<dbReference type="AlphaFoldDB" id="A0A6L3ZCE7"/>
<name>A0A6L3ZCE7_9FLAO</name>
<keyword evidence="2" id="KW-1185">Reference proteome</keyword>
<dbReference type="Gene3D" id="3.40.50.450">
    <property type="match status" value="1"/>
</dbReference>
<dbReference type="Proteomes" id="UP000484164">
    <property type="component" value="Unassembled WGS sequence"/>
</dbReference>
<organism evidence="1 2">
    <name type="scientific">Phaeocystidibacter marisrubri</name>
    <dbReference type="NCBI Taxonomy" id="1577780"/>
    <lineage>
        <taxon>Bacteria</taxon>
        <taxon>Pseudomonadati</taxon>
        <taxon>Bacteroidota</taxon>
        <taxon>Flavobacteriia</taxon>
        <taxon>Flavobacteriales</taxon>
        <taxon>Phaeocystidibacteraceae</taxon>
        <taxon>Phaeocystidibacter</taxon>
    </lineage>
</organism>
<dbReference type="RefSeq" id="WP_151692945.1">
    <property type="nucleotide sequence ID" value="NZ_BMGX01000001.1"/>
</dbReference>
<accession>A0A6L3ZCE7</accession>
<reference evidence="1 2" key="1">
    <citation type="submission" date="2019-10" db="EMBL/GenBank/DDBJ databases">
        <title>Genome sequence of Phaeocystidibacter marisrubri JCM30614 (type strain).</title>
        <authorList>
            <person name="Bowman J.P."/>
        </authorList>
    </citation>
    <scope>NUCLEOTIDE SEQUENCE [LARGE SCALE GENOMIC DNA]</scope>
    <source>
        <strain evidence="1 2">JCM 30614</strain>
    </source>
</reference>
<evidence type="ECO:0000313" key="2">
    <source>
        <dbReference type="Proteomes" id="UP000484164"/>
    </source>
</evidence>
<dbReference type="EMBL" id="WBVQ01000002">
    <property type="protein sequence ID" value="KAB2815515.1"/>
    <property type="molecule type" value="Genomic_DNA"/>
</dbReference>
<evidence type="ECO:0000313" key="1">
    <source>
        <dbReference type="EMBL" id="KAB2815515.1"/>
    </source>
</evidence>
<sequence>MDDKKSPISVFIIGPIGDNGSPERKRIDGLISLIKENKKELNIATVSASHTIDISGKITHQILKSLITVDLVISDISNHNPNVMYELAVRHAQRRPCILIATNNTIIPFDIHDNRVLYYEDSIAGYPDFFVRLKTFVGMTTKKTR</sequence>
<protein>
    <submittedName>
        <fullName evidence="1">Uncharacterized protein</fullName>
    </submittedName>
</protein>
<comment type="caution">
    <text evidence="1">The sequence shown here is derived from an EMBL/GenBank/DDBJ whole genome shotgun (WGS) entry which is preliminary data.</text>
</comment>
<proteinExistence type="predicted"/>
<dbReference type="OrthoDB" id="9815193at2"/>
<gene>
    <name evidence="1" type="ORF">F8C82_07355</name>
</gene>